<dbReference type="AlphaFoldDB" id="A0AA39NB18"/>
<comment type="caution">
    <text evidence="1">The sequence shown here is derived from an EMBL/GenBank/DDBJ whole genome shotgun (WGS) entry which is preliminary data.</text>
</comment>
<dbReference type="Proteomes" id="UP001175211">
    <property type="component" value="Unassembled WGS sequence"/>
</dbReference>
<evidence type="ECO:0000313" key="1">
    <source>
        <dbReference type="EMBL" id="KAK0462332.1"/>
    </source>
</evidence>
<evidence type="ECO:0000313" key="2">
    <source>
        <dbReference type="Proteomes" id="UP001175211"/>
    </source>
</evidence>
<name>A0AA39NB18_ARMTA</name>
<dbReference type="GeneID" id="85349783"/>
<gene>
    <name evidence="1" type="ORF">EV420DRAFT_1181549</name>
</gene>
<keyword evidence="2" id="KW-1185">Reference proteome</keyword>
<protein>
    <submittedName>
        <fullName evidence="1">Uncharacterized protein</fullName>
    </submittedName>
</protein>
<dbReference type="RefSeq" id="XP_060333944.1">
    <property type="nucleotide sequence ID" value="XM_060466235.1"/>
</dbReference>
<proteinExistence type="predicted"/>
<reference evidence="1" key="1">
    <citation type="submission" date="2023-06" db="EMBL/GenBank/DDBJ databases">
        <authorList>
            <consortium name="Lawrence Berkeley National Laboratory"/>
            <person name="Ahrendt S."/>
            <person name="Sahu N."/>
            <person name="Indic B."/>
            <person name="Wong-Bajracharya J."/>
            <person name="Merenyi Z."/>
            <person name="Ke H.-M."/>
            <person name="Monk M."/>
            <person name="Kocsube S."/>
            <person name="Drula E."/>
            <person name="Lipzen A."/>
            <person name="Balint B."/>
            <person name="Henrissat B."/>
            <person name="Andreopoulos B."/>
            <person name="Martin F.M."/>
            <person name="Harder C.B."/>
            <person name="Rigling D."/>
            <person name="Ford K.L."/>
            <person name="Foster G.D."/>
            <person name="Pangilinan J."/>
            <person name="Papanicolaou A."/>
            <person name="Barry K."/>
            <person name="LaButti K."/>
            <person name="Viragh M."/>
            <person name="Koriabine M."/>
            <person name="Yan M."/>
            <person name="Riley R."/>
            <person name="Champramary S."/>
            <person name="Plett K.L."/>
            <person name="Tsai I.J."/>
            <person name="Slot J."/>
            <person name="Sipos G."/>
            <person name="Plett J."/>
            <person name="Nagy L.G."/>
            <person name="Grigoriev I.V."/>
        </authorList>
    </citation>
    <scope>NUCLEOTIDE SEQUENCE</scope>
    <source>
        <strain evidence="1">CCBAS 213</strain>
    </source>
</reference>
<organism evidence="1 2">
    <name type="scientific">Armillaria tabescens</name>
    <name type="common">Ringless honey mushroom</name>
    <name type="synonym">Agaricus tabescens</name>
    <dbReference type="NCBI Taxonomy" id="1929756"/>
    <lineage>
        <taxon>Eukaryota</taxon>
        <taxon>Fungi</taxon>
        <taxon>Dikarya</taxon>
        <taxon>Basidiomycota</taxon>
        <taxon>Agaricomycotina</taxon>
        <taxon>Agaricomycetes</taxon>
        <taxon>Agaricomycetidae</taxon>
        <taxon>Agaricales</taxon>
        <taxon>Marasmiineae</taxon>
        <taxon>Physalacriaceae</taxon>
        <taxon>Desarmillaria</taxon>
    </lineage>
</organism>
<accession>A0AA39NB18</accession>
<sequence>MGTDEGEMVGEQFVKGGVDFDSVNAITWRLPHFEHIVDIPTFPSTTELVVGPGTDLRMFPDHEDAQLIESDTAGREGNELSSSSATTLVMEAFILLITPAITQANLRPRTRNTDDIPLTWRRLLPPC</sequence>
<dbReference type="EMBL" id="JAUEPS010000009">
    <property type="protein sequence ID" value="KAK0462332.1"/>
    <property type="molecule type" value="Genomic_DNA"/>
</dbReference>